<gene>
    <name evidence="5" type="ORF">BGW38_007121</name>
</gene>
<dbReference type="Gene3D" id="3.30.1490.20">
    <property type="entry name" value="ATP-grasp fold, A domain"/>
    <property type="match status" value="1"/>
</dbReference>
<proteinExistence type="inferred from homology"/>
<dbReference type="Pfam" id="PF07478">
    <property type="entry name" value="Dala_Dala_lig_C"/>
    <property type="match status" value="1"/>
</dbReference>
<keyword evidence="3" id="KW-0067">ATP-binding</keyword>
<dbReference type="Pfam" id="PF13649">
    <property type="entry name" value="Methyltransf_25"/>
    <property type="match status" value="1"/>
</dbReference>
<name>A0A9P6FMU4_9FUNG</name>
<dbReference type="Gene3D" id="3.40.50.150">
    <property type="entry name" value="Vaccinia Virus protein VP39"/>
    <property type="match status" value="1"/>
</dbReference>
<accession>A0A9P6FMU4</accession>
<evidence type="ECO:0000256" key="3">
    <source>
        <dbReference type="PROSITE-ProRule" id="PRU00409"/>
    </source>
</evidence>
<dbReference type="PANTHER" id="PTHR23132:SF23">
    <property type="entry name" value="D-ALANINE--D-ALANINE LIGASE B"/>
    <property type="match status" value="1"/>
</dbReference>
<comment type="similarity">
    <text evidence="1">Belongs to the D-alanine--D-alanine ligase family.</text>
</comment>
<dbReference type="Proteomes" id="UP000780801">
    <property type="component" value="Unassembled WGS sequence"/>
</dbReference>
<dbReference type="InterPro" id="IPR041698">
    <property type="entry name" value="Methyltransf_25"/>
</dbReference>
<dbReference type="PANTHER" id="PTHR23132">
    <property type="entry name" value="D-ALANINE--D-ALANINE LIGASE"/>
    <property type="match status" value="1"/>
</dbReference>
<dbReference type="SUPFAM" id="SSF56059">
    <property type="entry name" value="Glutathione synthetase ATP-binding domain-like"/>
    <property type="match status" value="1"/>
</dbReference>
<dbReference type="GO" id="GO:0005524">
    <property type="term" value="F:ATP binding"/>
    <property type="evidence" value="ECO:0007669"/>
    <property type="project" value="UniProtKB-UniRule"/>
</dbReference>
<dbReference type="PROSITE" id="PS50975">
    <property type="entry name" value="ATP_GRASP"/>
    <property type="match status" value="1"/>
</dbReference>
<dbReference type="GO" id="GO:0008716">
    <property type="term" value="F:D-alanine-D-alanine ligase activity"/>
    <property type="evidence" value="ECO:0007669"/>
    <property type="project" value="InterPro"/>
</dbReference>
<dbReference type="OrthoDB" id="66144at2759"/>
<comment type="caution">
    <text evidence="5">The sequence shown here is derived from an EMBL/GenBank/DDBJ whole genome shotgun (WGS) entry which is preliminary data.</text>
</comment>
<evidence type="ECO:0000256" key="1">
    <source>
        <dbReference type="ARBA" id="ARBA00010871"/>
    </source>
</evidence>
<sequence length="509" mass="57331">MKICVLLSSYEDAESDFADYGYQDPSLYVNQHEFVPRFIEKDTAVQQIDRVCKENFDLFINFIWGQKIDAIAGVNAVEYLESKGVPFIGPSSKFLSLSKIHFKKAAAGIILVPGDSKFPLVVKPATRCVRLSLTEKSVCHNPDELKERIALLKSKMLDDIIVEEFIVGQEISVMVVEIDDEVIAMTPVVYEFPAEIPPIQKSFLFKNRFDAVAQGTVKFRLFSGDLLDSLKETACKAYRALDVSGCGYARIDIRVSDKEIYVLNVNPTPALFCKIGNDFGDDYVISNGFPRGHEGFMETLIKTKLRSSRILEVKKTYDLMSDKYSDSMSSRKYSKVLADIAAKYSFQGSVLDLGCGTGEVGTVLQGVYDATMTGIDISPKMAAQAKHYKKVYLGEMQNMVPFVGRFDHVVSFGALLFLQKEVFIQTLDNCFALSRYSITVGIEDISDEFNRHLTAMGKEHLHAYDNTLTTDSYTVPEGWHLVHRQRDFFWTSISTGDEIYGTTFRFEVH</sequence>
<dbReference type="CDD" id="cd02440">
    <property type="entry name" value="AdoMet_MTases"/>
    <property type="match status" value="1"/>
</dbReference>
<keyword evidence="6" id="KW-1185">Reference proteome</keyword>
<dbReference type="AlphaFoldDB" id="A0A9P6FMU4"/>
<dbReference type="GO" id="GO:0046872">
    <property type="term" value="F:metal ion binding"/>
    <property type="evidence" value="ECO:0007669"/>
    <property type="project" value="InterPro"/>
</dbReference>
<organism evidence="5 6">
    <name type="scientific">Lunasporangiospora selenospora</name>
    <dbReference type="NCBI Taxonomy" id="979761"/>
    <lineage>
        <taxon>Eukaryota</taxon>
        <taxon>Fungi</taxon>
        <taxon>Fungi incertae sedis</taxon>
        <taxon>Mucoromycota</taxon>
        <taxon>Mortierellomycotina</taxon>
        <taxon>Mortierellomycetes</taxon>
        <taxon>Mortierellales</taxon>
        <taxon>Mortierellaceae</taxon>
        <taxon>Lunasporangiospora</taxon>
    </lineage>
</organism>
<evidence type="ECO:0000259" key="4">
    <source>
        <dbReference type="PROSITE" id="PS50975"/>
    </source>
</evidence>
<reference evidence="5" key="1">
    <citation type="journal article" date="2020" name="Fungal Divers.">
        <title>Resolving the Mortierellaceae phylogeny through synthesis of multi-gene phylogenetics and phylogenomics.</title>
        <authorList>
            <person name="Vandepol N."/>
            <person name="Liber J."/>
            <person name="Desiro A."/>
            <person name="Na H."/>
            <person name="Kennedy M."/>
            <person name="Barry K."/>
            <person name="Grigoriev I.V."/>
            <person name="Miller A.N."/>
            <person name="O'Donnell K."/>
            <person name="Stajich J.E."/>
            <person name="Bonito G."/>
        </authorList>
    </citation>
    <scope>NUCLEOTIDE SEQUENCE</scope>
    <source>
        <strain evidence="5">KOD1015</strain>
    </source>
</reference>
<dbReference type="InterPro" id="IPR011761">
    <property type="entry name" value="ATP-grasp"/>
</dbReference>
<evidence type="ECO:0000256" key="2">
    <source>
        <dbReference type="ARBA" id="ARBA00022598"/>
    </source>
</evidence>
<dbReference type="SUPFAM" id="SSF53335">
    <property type="entry name" value="S-adenosyl-L-methionine-dependent methyltransferases"/>
    <property type="match status" value="1"/>
</dbReference>
<keyword evidence="3" id="KW-0547">Nucleotide-binding</keyword>
<evidence type="ECO:0000313" key="5">
    <source>
        <dbReference type="EMBL" id="KAF9577581.1"/>
    </source>
</evidence>
<dbReference type="InterPro" id="IPR013815">
    <property type="entry name" value="ATP_grasp_subdomain_1"/>
</dbReference>
<feature type="domain" description="ATP-grasp" evidence="4">
    <location>
        <begin position="77"/>
        <end position="298"/>
    </location>
</feature>
<dbReference type="EMBL" id="JAABOA010004641">
    <property type="protein sequence ID" value="KAF9577581.1"/>
    <property type="molecule type" value="Genomic_DNA"/>
</dbReference>
<dbReference type="InterPro" id="IPR029063">
    <property type="entry name" value="SAM-dependent_MTases_sf"/>
</dbReference>
<dbReference type="InterPro" id="IPR011095">
    <property type="entry name" value="Dala_Dala_lig_C"/>
</dbReference>
<protein>
    <recommendedName>
        <fullName evidence="4">ATP-grasp domain-containing protein</fullName>
    </recommendedName>
</protein>
<keyword evidence="2" id="KW-0436">Ligase</keyword>
<dbReference type="Gene3D" id="3.30.470.20">
    <property type="entry name" value="ATP-grasp fold, B domain"/>
    <property type="match status" value="1"/>
</dbReference>
<evidence type="ECO:0000313" key="6">
    <source>
        <dbReference type="Proteomes" id="UP000780801"/>
    </source>
</evidence>